<accession>A0A5P1F652</accession>
<dbReference type="GO" id="GO:0003723">
    <property type="term" value="F:RNA binding"/>
    <property type="evidence" value="ECO:0007669"/>
    <property type="project" value="InterPro"/>
</dbReference>
<dbReference type="InterPro" id="IPR002885">
    <property type="entry name" value="PPR_rpt"/>
</dbReference>
<feature type="repeat" description="PPR" evidence="2">
    <location>
        <begin position="279"/>
        <end position="313"/>
    </location>
</feature>
<keyword evidence="1" id="KW-0677">Repeat</keyword>
<feature type="compositionally biased region" description="Low complexity" evidence="3">
    <location>
        <begin position="49"/>
        <end position="58"/>
    </location>
</feature>
<dbReference type="GO" id="GO:0080156">
    <property type="term" value="P:mitochondrial mRNA modification"/>
    <property type="evidence" value="ECO:0007669"/>
    <property type="project" value="EnsemblPlants"/>
</dbReference>
<feature type="repeat" description="PPR" evidence="2">
    <location>
        <begin position="178"/>
        <end position="212"/>
    </location>
</feature>
<dbReference type="InterPro" id="IPR011990">
    <property type="entry name" value="TPR-like_helical_dom_sf"/>
</dbReference>
<name>A0A5P1F652_ASPOF</name>
<reference evidence="5" key="1">
    <citation type="journal article" date="2017" name="Nat. Commun.">
        <title>The asparagus genome sheds light on the origin and evolution of a young Y chromosome.</title>
        <authorList>
            <person name="Harkess A."/>
            <person name="Zhou J."/>
            <person name="Xu C."/>
            <person name="Bowers J.E."/>
            <person name="Van der Hulst R."/>
            <person name="Ayyampalayam S."/>
            <person name="Mercati F."/>
            <person name="Riccardi P."/>
            <person name="McKain M.R."/>
            <person name="Kakrana A."/>
            <person name="Tang H."/>
            <person name="Ray J."/>
            <person name="Groenendijk J."/>
            <person name="Arikit S."/>
            <person name="Mathioni S.M."/>
            <person name="Nakano M."/>
            <person name="Shan H."/>
            <person name="Telgmann-Rauber A."/>
            <person name="Kanno A."/>
            <person name="Yue Z."/>
            <person name="Chen H."/>
            <person name="Li W."/>
            <person name="Chen Y."/>
            <person name="Xu X."/>
            <person name="Zhang Y."/>
            <person name="Luo S."/>
            <person name="Chen H."/>
            <person name="Gao J."/>
            <person name="Mao Z."/>
            <person name="Pires J.C."/>
            <person name="Luo M."/>
            <person name="Kudrna D."/>
            <person name="Wing R.A."/>
            <person name="Meyers B.C."/>
            <person name="Yi K."/>
            <person name="Kong H."/>
            <person name="Lavrijsen P."/>
            <person name="Sunseri F."/>
            <person name="Falavigna A."/>
            <person name="Ye Y."/>
            <person name="Leebens-Mack J.H."/>
            <person name="Chen G."/>
        </authorList>
    </citation>
    <scope>NUCLEOTIDE SEQUENCE [LARGE SCALE GENOMIC DNA]</scope>
    <source>
        <strain evidence="5">cv. DH0086</strain>
    </source>
</reference>
<dbReference type="EMBL" id="CM007383">
    <property type="protein sequence ID" value="ONK73865.1"/>
    <property type="molecule type" value="Genomic_DNA"/>
</dbReference>
<dbReference type="InterPro" id="IPR046960">
    <property type="entry name" value="PPR_At4g14850-like_plant"/>
</dbReference>
<dbReference type="GO" id="GO:0009507">
    <property type="term" value="C:chloroplast"/>
    <property type="evidence" value="ECO:0007669"/>
    <property type="project" value="EnsemblPlants"/>
</dbReference>
<dbReference type="Proteomes" id="UP000243459">
    <property type="component" value="Chromosome 3"/>
</dbReference>
<protein>
    <recommendedName>
        <fullName evidence="6">Pentacotripeptide-repeat region of PRORP domain-containing protein</fullName>
    </recommendedName>
</protein>
<dbReference type="PANTHER" id="PTHR47926:SF496">
    <property type="entry name" value="PENTACOTRIPEPTIDE-REPEAT REGION OF PRORP DOMAIN-CONTAINING PROTEIN"/>
    <property type="match status" value="1"/>
</dbReference>
<organism evidence="4 5">
    <name type="scientific">Asparagus officinalis</name>
    <name type="common">Garden asparagus</name>
    <dbReference type="NCBI Taxonomy" id="4686"/>
    <lineage>
        <taxon>Eukaryota</taxon>
        <taxon>Viridiplantae</taxon>
        <taxon>Streptophyta</taxon>
        <taxon>Embryophyta</taxon>
        <taxon>Tracheophyta</taxon>
        <taxon>Spermatophyta</taxon>
        <taxon>Magnoliopsida</taxon>
        <taxon>Liliopsida</taxon>
        <taxon>Asparagales</taxon>
        <taxon>Asparagaceae</taxon>
        <taxon>Asparagoideae</taxon>
        <taxon>Asparagus</taxon>
    </lineage>
</organism>
<dbReference type="GO" id="GO:0005739">
    <property type="term" value="C:mitochondrion"/>
    <property type="evidence" value="ECO:0007669"/>
    <property type="project" value="EnsemblPlants"/>
</dbReference>
<proteinExistence type="predicted"/>
<evidence type="ECO:0000256" key="3">
    <source>
        <dbReference type="SAM" id="MobiDB-lite"/>
    </source>
</evidence>
<gene>
    <name evidence="4" type="ORF">A4U43_C03F370</name>
</gene>
<dbReference type="NCBIfam" id="TIGR00756">
    <property type="entry name" value="PPR"/>
    <property type="match status" value="3"/>
</dbReference>
<feature type="repeat" description="PPR" evidence="2">
    <location>
        <begin position="480"/>
        <end position="514"/>
    </location>
</feature>
<evidence type="ECO:0008006" key="6">
    <source>
        <dbReference type="Google" id="ProtNLM"/>
    </source>
</evidence>
<feature type="repeat" description="PPR" evidence="2">
    <location>
        <begin position="682"/>
        <end position="716"/>
    </location>
</feature>
<dbReference type="PANTHER" id="PTHR47926">
    <property type="entry name" value="PENTATRICOPEPTIDE REPEAT-CONTAINING PROTEIN"/>
    <property type="match status" value="1"/>
</dbReference>
<dbReference type="InterPro" id="IPR046848">
    <property type="entry name" value="E_motif"/>
</dbReference>
<evidence type="ECO:0000256" key="1">
    <source>
        <dbReference type="ARBA" id="ARBA00022737"/>
    </source>
</evidence>
<evidence type="ECO:0000313" key="4">
    <source>
        <dbReference type="EMBL" id="ONK73865.1"/>
    </source>
</evidence>
<keyword evidence="5" id="KW-1185">Reference proteome</keyword>
<dbReference type="Pfam" id="PF13041">
    <property type="entry name" value="PPR_2"/>
    <property type="match status" value="4"/>
</dbReference>
<dbReference type="FunFam" id="1.25.40.10:FF:000856">
    <property type="entry name" value="Pentatricopeptide repeat-containing protein chloroplastic"/>
    <property type="match status" value="1"/>
</dbReference>
<dbReference type="FunFam" id="1.25.40.10:FF:001093">
    <property type="entry name" value="Pentatricopeptide repeat-containing protein At2g34400"/>
    <property type="match status" value="1"/>
</dbReference>
<dbReference type="OMA" id="AWTTIID"/>
<dbReference type="FunFam" id="1.25.40.10:FF:000344">
    <property type="entry name" value="Pentatricopeptide repeat-containing protein"/>
    <property type="match status" value="1"/>
</dbReference>
<dbReference type="Pfam" id="PF20431">
    <property type="entry name" value="E_motif"/>
    <property type="match status" value="1"/>
</dbReference>
<dbReference type="OrthoDB" id="1915063at2759"/>
<dbReference type="Gene3D" id="1.25.40.10">
    <property type="entry name" value="Tetratricopeptide repeat domain"/>
    <property type="match status" value="6"/>
</dbReference>
<evidence type="ECO:0000313" key="5">
    <source>
        <dbReference type="Proteomes" id="UP000243459"/>
    </source>
</evidence>
<feature type="region of interest" description="Disordered" evidence="3">
    <location>
        <begin position="29"/>
        <end position="58"/>
    </location>
</feature>
<dbReference type="Pfam" id="PF01535">
    <property type="entry name" value="PPR"/>
    <property type="match status" value="7"/>
</dbReference>
<dbReference type="Gramene" id="ONK73865">
    <property type="protein sequence ID" value="ONK73865"/>
    <property type="gene ID" value="A4U43_C03F370"/>
</dbReference>
<evidence type="ECO:0000256" key="2">
    <source>
        <dbReference type="PROSITE-ProRule" id="PRU00708"/>
    </source>
</evidence>
<dbReference type="PROSITE" id="PS51375">
    <property type="entry name" value="PPR"/>
    <property type="match status" value="5"/>
</dbReference>
<sequence length="860" mass="95317">MRALHHCLQRSSTDPIPSIKLLSSLSEALTTNPDLNPRPNPRPPPPPQSSNSPPIRQITNLNNAHFSKSFKHHFPRSAHHQFDKIPQPNLNSEYVDPLSALTGKQASGLDPDQFDYGNALSTCAASQNLNFGEQIFSLVMKNGFFSDGYVVTGLIDLFSKSGRFDDALRVFGENYGGNVVCWNAIIAGGVRNGENLIALDLFRRMVCEFCMPNGFTFSSLLSACAVSGLFEMGRAIHGWVLKCNVKNDIFVGTGVVDLYAKCGHMDDAVREFSRMPARNVVSWTAMISGFVHNEDAYSSVKIFKEMIQNGVEVNKYTLTSVLLAFSKSFMVKETMQIHCWTWKNGLFFMDFVVKEAFINTYARLGELKMSLKIFEEMGLTKSLSTWSAMISGLVQNQMLRRSVELLKRIFHEDLKPDKKCISSVLSIVGDIELGRNIHSYSIKAGLLRDVLVASALFTMYSKCGSIEDSYELFTQMDERDSISWTSMVSGFAVHGHAEKAFQLFREMVLEGVHPDQTTLSAVLMACYDSQFLMKGKQIHAYALRHELGNETIVASALVSMYSRCKILESSRRVFDGISCKDQAMCSSLVSGYSTNGYSEAALSEFHCMVVSGFGLDHVTCSSVLQVCANLSKLDLGKQLHAYGIKGGLMSQCAVSSALVTMYSKCGSIDDSYEVFDEIEQPDLVAWTALIDGYAEHGRGLEALGIFQQMKLNRVKPDSVTYLSILSACNHNGLVNEGVAHFNSMRKDYGIEPEQHHYASVVDLLGRSGRLKEAANFIDRMPVEPDWLVWSALLGSCTVHGDVELARLAARKIHELAPHESVPYISASKISSQVGDWEEAVRIRNAMKGDGINKEPGLSFF</sequence>
<feature type="repeat" description="PPR" evidence="2">
    <location>
        <begin position="382"/>
        <end position="416"/>
    </location>
</feature>
<feature type="compositionally biased region" description="Pro residues" evidence="3">
    <location>
        <begin position="36"/>
        <end position="48"/>
    </location>
</feature>
<dbReference type="AlphaFoldDB" id="A0A5P1F652"/>